<dbReference type="InterPro" id="IPR001599">
    <property type="entry name" value="Macroglobln_a2"/>
</dbReference>
<dbReference type="Pfam" id="PF07703">
    <property type="entry name" value="A2M_BRD"/>
    <property type="match status" value="1"/>
</dbReference>
<dbReference type="EMBL" id="JACHIF010000003">
    <property type="protein sequence ID" value="MBB5037572.1"/>
    <property type="molecule type" value="Genomic_DNA"/>
</dbReference>
<evidence type="ECO:0000259" key="3">
    <source>
        <dbReference type="SMART" id="SM01360"/>
    </source>
</evidence>
<dbReference type="PANTHER" id="PTHR40094">
    <property type="entry name" value="ALPHA-2-MACROGLOBULIN HOMOLOG"/>
    <property type="match status" value="1"/>
</dbReference>
<evidence type="ECO:0000259" key="2">
    <source>
        <dbReference type="SMART" id="SM01359"/>
    </source>
</evidence>
<dbReference type="Proteomes" id="UP000534294">
    <property type="component" value="Unassembled WGS sequence"/>
</dbReference>
<sequence length="1988" mass="217457">MIPFIFRSCALVCLLALAGCKPADSVSSSGVDTGPLPPLIPDAGGIQLSQTQGLLKKKIYITFPVDMVQNDLIEAEDAAEDEESASAAREIPSPVVIDPSPDHTFRWLSPRRGVIQTGYGIPEVAYRLTLRSGLQDVEGHAVNPQGWGAELASEDFGIVSVRLFDANQMEVEELSQTNHLSARPRARLEFSRDVLPADVAERVAFIDAESGERHAVIACLEEWQTGKPQGLIFVQPRKELTAGRNYWLVVERLQAARGDYQTQYLRVYPAGQCQPLLSKFARGYNQPREGSYARVFFNQSLDARQLDAKHFKVTPEVAGLTVKAERKIAVLKGDFRQGINYVIQVEPGIESKSGFKTHEAKQWTVTIPERRPSIIMPSDFLAQRYSAGVDVSLSHCRTQALTWKLAEVPLEKLTEVRKRLREFAAPVLDDQGIPQLDPRDGSLKFTLTDSLIQALELRVAATDQLPAAPGEEEVARNIRWKPTAGSQVAGLYLLEVEGSGVDGRLCGNRTLISLSDWYMNFIATGEDRAVRLSSLAGGAGVSGITVQAFSEEGQLMDEAVTEADGMARFQKLQGQDNDPYLLAAGNASGWCFQQGDYSTVEDHQFSTEGEAQCLLVTNGDLYEPGEEVQIYALVRERGDGGLTLPEPGSRYKIQVSLGAGEEQEDVEELPLTLSSSGGGSAMWKIPKDQTSSWVTFKLMQDEGDQLAVAEAGITEFRPPTFSADLKAETMTGTRAEARLTSHFFHGSANRDATVTWTAEWVMQDWLPESGPEMNFDEAEPAGPGELNNFTPAGDSLESVFKLDYEDEYSYAEFWSDYAFADRFSPAASQQGLEGVFETMKLGSANFTRGPAVPASHPVRGEQKLNETGELVLVSECPFPNLGRSHRAQVFWTVDVKTEAGQSRRAAATQHIQFAPQALAIYSPKRALGEPGVPILLTTINAEGKQGSGGEADLEMYRRTINTVHERVSEHVMKYRNVPEFRSVWKQKVRLPFDGVLPAAEPGDYVVCATPVNNPQAVPVSTFLHGVQEQTDLVLTNDTTFEAVLEKDPVTVGSTAKIQVRTAFPGAIRVSVETDDLLETLPLFQMKGTSAEIEVPIRKEYFPNAFIRLHLMGQPDESGKPAERFAICPVKVMDPEVQLTVTPKLDVPNVRVREQVTGHVLVQSAGQPVPNADVLVFAIDESILSLGNWKLPDPTPSLYPERMHNVRMNVALGAQWSEAQVASLSQFEKGFILGSGREKTLVPTVILRENEKPRPLWQVRVRTDAAGRAAYAFEAPDTLTSYRISALAHTATSQVGIGETSVKVSNPLRVEPTLPQFVREGDELELRCQLTQEAQASLPVNYSIEVEGNATLLEGGQQQFTLTQGKTQVASAKLRVGEAGVGSSLRLIFKGIATDASALSDGTAITLSLLPRYAERTEIVTGDLPTGTAWDVAASTRPAWSQEAGSVVDVMLSGTQWLPHLVTFSPGKRVRSKNVLLPDLAAEAFTPLLVPELGAYLPWVPDSPDTVLPPPGDEPEPVPSWLRQQATTDAADAVATLEKSIIPDEESGWFPRFPNSGEPNDPVTALVTLAVQLTKNREETGEDTASLWSERLATKLSYWRKGALNPNYRAGDQAAATPFVRSLALLAEAYAPDSYNPYSLQGLAAVVRSLFTHREEDLGLEGRCFLAMAVHVLQERPEDSDEKMPLLLTQEEMNTLLAEIKGYALPRGLDSTTLTTPQRAAAIRLLTLSTLAGQEVGEAARLTADQALQSLVVDDRQVLAQENIWRLLAASAFLKLEQPAPLSAQDLGRDDYITSANGVTLGWLRRPVNTLPSLFQKPLAFQVPTSWLLRASYRAASPEPIAQSGLALTREVYTHKAPDRKGSTEAPLRLGDFVLLTYRIQCDKPQNFVVIEEELPAALESLNPDLPSVRKAFSLPENPREAKLSHADHSSHRVRVVFDSLPAGESTYTVLTQVVGNGTFSWPAAQASLLYDQRINASTADAKVLAAQE</sequence>
<dbReference type="PANTHER" id="PTHR40094:SF1">
    <property type="entry name" value="UBIQUITIN DOMAIN-CONTAINING PROTEIN"/>
    <property type="match status" value="1"/>
</dbReference>
<evidence type="ECO:0000313" key="5">
    <source>
        <dbReference type="Proteomes" id="UP000534294"/>
    </source>
</evidence>
<feature type="domain" description="Alpha-2-macroglobulin bait region" evidence="2">
    <location>
        <begin position="1040"/>
        <end position="1185"/>
    </location>
</feature>
<dbReference type="RefSeq" id="WP_184207600.1">
    <property type="nucleotide sequence ID" value="NZ_JACHIF010000003.1"/>
</dbReference>
<protein>
    <submittedName>
        <fullName evidence="4">Uncharacterized protein YfaS (Alpha-2-macroglobulin family)</fullName>
    </submittedName>
</protein>
<reference evidence="4 5" key="1">
    <citation type="submission" date="2020-08" db="EMBL/GenBank/DDBJ databases">
        <title>Genomic Encyclopedia of Type Strains, Phase IV (KMG-IV): sequencing the most valuable type-strain genomes for metagenomic binning, comparative biology and taxonomic classification.</title>
        <authorList>
            <person name="Goeker M."/>
        </authorList>
    </citation>
    <scope>NUCLEOTIDE SEQUENCE [LARGE SCALE GENOMIC DNA]</scope>
    <source>
        <strain evidence="4 5">DSM 12251</strain>
    </source>
</reference>
<dbReference type="InterPro" id="IPR011625">
    <property type="entry name" value="A2M_N_BRD"/>
</dbReference>
<feature type="domain" description="Alpha-2-macroglobulin" evidence="3">
    <location>
        <begin position="1253"/>
        <end position="1343"/>
    </location>
</feature>
<evidence type="ECO:0000313" key="4">
    <source>
        <dbReference type="EMBL" id="MBB5037572.1"/>
    </source>
</evidence>
<dbReference type="Pfam" id="PF17973">
    <property type="entry name" value="bMG10"/>
    <property type="match status" value="1"/>
</dbReference>
<dbReference type="SMART" id="SM01360">
    <property type="entry name" value="A2M"/>
    <property type="match status" value="1"/>
</dbReference>
<dbReference type="InterPro" id="IPR051802">
    <property type="entry name" value="YfhM-like"/>
</dbReference>
<evidence type="ECO:0000256" key="1">
    <source>
        <dbReference type="SAM" id="SignalP"/>
    </source>
</evidence>
<proteinExistence type="predicted"/>
<dbReference type="SMART" id="SM01359">
    <property type="entry name" value="A2M_N_2"/>
    <property type="match status" value="1"/>
</dbReference>
<feature type="chain" id="PRO_5030852813" evidence="1">
    <location>
        <begin position="19"/>
        <end position="1988"/>
    </location>
</feature>
<dbReference type="GO" id="GO:0004866">
    <property type="term" value="F:endopeptidase inhibitor activity"/>
    <property type="evidence" value="ECO:0007669"/>
    <property type="project" value="InterPro"/>
</dbReference>
<keyword evidence="1" id="KW-0732">Signal</keyword>
<dbReference type="InterPro" id="IPR041246">
    <property type="entry name" value="Bact_MG10"/>
</dbReference>
<gene>
    <name evidence="4" type="ORF">HNQ64_001821</name>
</gene>
<accession>A0A7W7YKB2</accession>
<dbReference type="Pfam" id="PF00207">
    <property type="entry name" value="A2M"/>
    <property type="match status" value="1"/>
</dbReference>
<organism evidence="4 5">
    <name type="scientific">Prosthecobacter dejongeii</name>
    <dbReference type="NCBI Taxonomy" id="48465"/>
    <lineage>
        <taxon>Bacteria</taxon>
        <taxon>Pseudomonadati</taxon>
        <taxon>Verrucomicrobiota</taxon>
        <taxon>Verrucomicrobiia</taxon>
        <taxon>Verrucomicrobiales</taxon>
        <taxon>Verrucomicrobiaceae</taxon>
        <taxon>Prosthecobacter</taxon>
    </lineage>
</organism>
<keyword evidence="5" id="KW-1185">Reference proteome</keyword>
<name>A0A7W7YKB2_9BACT</name>
<feature type="signal peptide" evidence="1">
    <location>
        <begin position="1"/>
        <end position="18"/>
    </location>
</feature>
<comment type="caution">
    <text evidence="4">The sequence shown here is derived from an EMBL/GenBank/DDBJ whole genome shotgun (WGS) entry which is preliminary data.</text>
</comment>
<dbReference type="PROSITE" id="PS51257">
    <property type="entry name" value="PROKAR_LIPOPROTEIN"/>
    <property type="match status" value="1"/>
</dbReference>